<keyword evidence="4 6" id="KW-0472">Membrane</keyword>
<evidence type="ECO:0000256" key="4">
    <source>
        <dbReference type="ARBA" id="ARBA00023136"/>
    </source>
</evidence>
<evidence type="ECO:0000256" key="1">
    <source>
        <dbReference type="ARBA" id="ARBA00004141"/>
    </source>
</evidence>
<dbReference type="SUPFAM" id="SSF144091">
    <property type="entry name" value="Rhomboid-like"/>
    <property type="match status" value="1"/>
</dbReference>
<proteinExistence type="predicted"/>
<organism evidence="7">
    <name type="scientific">Blastobotrys adeninivorans</name>
    <name type="common">Yeast</name>
    <name type="synonym">Arxula adeninivorans</name>
    <dbReference type="NCBI Taxonomy" id="409370"/>
    <lineage>
        <taxon>Eukaryota</taxon>
        <taxon>Fungi</taxon>
        <taxon>Dikarya</taxon>
        <taxon>Ascomycota</taxon>
        <taxon>Saccharomycotina</taxon>
        <taxon>Dipodascomycetes</taxon>
        <taxon>Dipodascales</taxon>
        <taxon>Trichomonascaceae</taxon>
        <taxon>Blastobotrys</taxon>
    </lineage>
</organism>
<evidence type="ECO:0000256" key="5">
    <source>
        <dbReference type="SAM" id="MobiDB-lite"/>
    </source>
</evidence>
<comment type="subcellular location">
    <subcellularLocation>
        <location evidence="1">Membrane</location>
        <topology evidence="1">Multi-pass membrane protein</topology>
    </subcellularLocation>
</comment>
<protein>
    <submittedName>
        <fullName evidence="7">ARAD1D40612p</fullName>
    </submittedName>
</protein>
<reference evidence="7" key="1">
    <citation type="submission" date="2014-02" db="EMBL/GenBank/DDBJ databases">
        <authorList>
            <person name="Genoscope - CEA"/>
        </authorList>
    </citation>
    <scope>NUCLEOTIDE SEQUENCE</scope>
    <source>
        <strain evidence="7">LS3</strain>
    </source>
</reference>
<accession>A0A060TD71</accession>
<evidence type="ECO:0000256" key="2">
    <source>
        <dbReference type="ARBA" id="ARBA00022692"/>
    </source>
</evidence>
<sequence>MFVSTPSGFADTPVTKRLVLFTAIVPIGISLMEAQYWLDLARDPHLTKWGQWWRIVLNQIAYTNQAQVLLAVLLLYNLRIMERLMGSHKYLSYMIVVGTLSLVTTPALIMIWSMIPGLRAINYIPPGPTAPIFSVLCIYHQVVPAVYRFQISSTADMRVQLTDKTFVYAIAAQLCMGGLPGSTVQAMVGWALGSLLYSGVIPGRGWRLPYYQKLGWESTTDNTSGRSDNSTVPVTTDDTTSNNSNQNL</sequence>
<feature type="transmembrane region" description="Helical" evidence="6">
    <location>
        <begin position="132"/>
        <end position="149"/>
    </location>
</feature>
<feature type="compositionally biased region" description="Low complexity" evidence="5">
    <location>
        <begin position="227"/>
        <end position="248"/>
    </location>
</feature>
<evidence type="ECO:0000256" key="3">
    <source>
        <dbReference type="ARBA" id="ARBA00022989"/>
    </source>
</evidence>
<gene>
    <name evidence="7" type="ORF">GNLVRS02_ARAD1D40612g</name>
</gene>
<feature type="transmembrane region" description="Helical" evidence="6">
    <location>
        <begin position="18"/>
        <end position="38"/>
    </location>
</feature>
<dbReference type="PANTHER" id="PTHR43066">
    <property type="entry name" value="RHOMBOID-RELATED PROTEIN"/>
    <property type="match status" value="1"/>
</dbReference>
<keyword evidence="2 6" id="KW-0812">Transmembrane</keyword>
<evidence type="ECO:0000313" key="7">
    <source>
        <dbReference type="EMBL" id="CDP38704.1"/>
    </source>
</evidence>
<dbReference type="GO" id="GO:0016020">
    <property type="term" value="C:membrane"/>
    <property type="evidence" value="ECO:0007669"/>
    <property type="project" value="UniProtKB-SubCell"/>
</dbReference>
<dbReference type="PANTHER" id="PTHR43066:SF21">
    <property type="entry name" value="UBIQUITIN-ASSOCIATED DOMAIN-CONTAINING PROTEIN 2"/>
    <property type="match status" value="1"/>
</dbReference>
<name>A0A060TD71_BLAAD</name>
<dbReference type="AlphaFoldDB" id="A0A060TD71"/>
<evidence type="ECO:0000256" key="6">
    <source>
        <dbReference type="SAM" id="Phobius"/>
    </source>
</evidence>
<reference evidence="7" key="2">
    <citation type="submission" date="2014-06" db="EMBL/GenBank/DDBJ databases">
        <title>The complete genome of Blastobotrys (Arxula) adeninivorans LS3 - a yeast of biotechnological interest.</title>
        <authorList>
            <person name="Kunze G."/>
            <person name="Gaillardin C."/>
            <person name="Czernicka M."/>
            <person name="Durrens P."/>
            <person name="Martin T."/>
            <person name="Boer E."/>
            <person name="Gabaldon T."/>
            <person name="Cruz J."/>
            <person name="Talla E."/>
            <person name="Marck C."/>
            <person name="Goffeau A."/>
            <person name="Barbe V."/>
            <person name="Baret P."/>
            <person name="Baronian K."/>
            <person name="Beier S."/>
            <person name="Bleykasten C."/>
            <person name="Bode R."/>
            <person name="Casaregola S."/>
            <person name="Despons L."/>
            <person name="Fairhead C."/>
            <person name="Giersberg M."/>
            <person name="Gierski P."/>
            <person name="Hahnel U."/>
            <person name="Hartmann A."/>
            <person name="Jankowska D."/>
            <person name="Jubin C."/>
            <person name="Jung P."/>
            <person name="Lafontaine I."/>
            <person name="Leh-Louis V."/>
            <person name="Lemaire M."/>
            <person name="Marcet-Houben M."/>
            <person name="Mascher M."/>
            <person name="Morel G."/>
            <person name="Richard G.-F."/>
            <person name="Riechen J."/>
            <person name="Sacerdot C."/>
            <person name="Sarkar A."/>
            <person name="Savel G."/>
            <person name="Schacherer J."/>
            <person name="Sherman D."/>
            <person name="Straub M.-L."/>
            <person name="Stein N."/>
            <person name="Thierry A."/>
            <person name="Trautwein-Schult A."/>
            <person name="Westhof E."/>
            <person name="Worch S."/>
            <person name="Dujon B."/>
            <person name="Souciet J.-L."/>
            <person name="Wincker P."/>
            <person name="Scholz U."/>
            <person name="Neuveglise N."/>
        </authorList>
    </citation>
    <scope>NUCLEOTIDE SEQUENCE</scope>
    <source>
        <strain evidence="7">LS3</strain>
    </source>
</reference>
<feature type="transmembrane region" description="Helical" evidence="6">
    <location>
        <begin position="90"/>
        <end position="112"/>
    </location>
</feature>
<keyword evidence="3 6" id="KW-1133">Transmembrane helix</keyword>
<dbReference type="PhylomeDB" id="A0A060TD71"/>
<dbReference type="EMBL" id="HG937694">
    <property type="protein sequence ID" value="CDP38704.1"/>
    <property type="molecule type" value="Genomic_DNA"/>
</dbReference>
<dbReference type="GO" id="GO:0004252">
    <property type="term" value="F:serine-type endopeptidase activity"/>
    <property type="evidence" value="ECO:0007669"/>
    <property type="project" value="TreeGrafter"/>
</dbReference>
<feature type="transmembrane region" description="Helical" evidence="6">
    <location>
        <begin position="58"/>
        <end position="78"/>
    </location>
</feature>
<dbReference type="InterPro" id="IPR035952">
    <property type="entry name" value="Rhomboid-like_sf"/>
</dbReference>
<feature type="region of interest" description="Disordered" evidence="5">
    <location>
        <begin position="219"/>
        <end position="248"/>
    </location>
</feature>